<proteinExistence type="predicted"/>
<dbReference type="RefSeq" id="WP_045748921.1">
    <property type="nucleotide sequence ID" value="NZ_FUZK01000002.1"/>
</dbReference>
<gene>
    <name evidence="1" type="primary">comK</name>
    <name evidence="1" type="ORF">Aocu_02890</name>
</gene>
<dbReference type="HOGENOM" id="CLU_1891578_0_0_14"/>
<dbReference type="PATRIC" id="fig|35623.3.peg.289"/>
<keyword evidence="2" id="KW-1185">Reference proteome</keyword>
<evidence type="ECO:0000313" key="2">
    <source>
        <dbReference type="Proteomes" id="UP000032434"/>
    </source>
</evidence>
<dbReference type="EMBL" id="LK028559">
    <property type="protein sequence ID" value="CDR30362.1"/>
    <property type="molecule type" value="Genomic_DNA"/>
</dbReference>
<sequence>MIYYIKNEADGGYVYPNRRKIAQSAKGALNKICMKYLTTIEGYLKSVEKIVSMKYKIPIVLSDTVSFFPTCCMKSYDVIFINFFAIEEIIYLENEIIFIFDETHQLKVNFKTKNYQRLVQTIFMILNYKKSLE</sequence>
<reference evidence="2" key="1">
    <citation type="submission" date="2014-05" db="EMBL/GenBank/DDBJ databases">
        <authorList>
            <person name="Kube M."/>
        </authorList>
    </citation>
    <scope>NUCLEOTIDE SEQUENCE [LARGE SCALE GENOMIC DNA]</scope>
</reference>
<dbReference type="InParanoid" id="A0A061AHA8"/>
<dbReference type="AlphaFoldDB" id="A0A061AHA8"/>
<dbReference type="GO" id="GO:0030420">
    <property type="term" value="P:establishment of competence for transformation"/>
    <property type="evidence" value="ECO:0007669"/>
    <property type="project" value="InterPro"/>
</dbReference>
<evidence type="ECO:0000313" key="1">
    <source>
        <dbReference type="EMBL" id="CDR30362.1"/>
    </source>
</evidence>
<dbReference type="KEGG" id="aoc:Aocu_02890"/>
<dbReference type="Pfam" id="PF06338">
    <property type="entry name" value="ComK"/>
    <property type="match status" value="1"/>
</dbReference>
<accession>A0A061AHA8</accession>
<dbReference type="InterPro" id="IPR010461">
    <property type="entry name" value="ComK"/>
</dbReference>
<organism evidence="1 2">
    <name type="scientific">Acholeplasma oculi</name>
    <dbReference type="NCBI Taxonomy" id="35623"/>
    <lineage>
        <taxon>Bacteria</taxon>
        <taxon>Bacillati</taxon>
        <taxon>Mycoplasmatota</taxon>
        <taxon>Mollicutes</taxon>
        <taxon>Acholeplasmatales</taxon>
        <taxon>Acholeplasmataceae</taxon>
        <taxon>Acholeplasma</taxon>
    </lineage>
</organism>
<protein>
    <submittedName>
        <fullName evidence="1">Competence protein ComK</fullName>
    </submittedName>
</protein>
<dbReference type="OrthoDB" id="384828at2"/>
<dbReference type="STRING" id="35623.Aocu_02890"/>
<name>A0A061AHA8_9MOLU</name>
<dbReference type="Proteomes" id="UP000032434">
    <property type="component" value="Chromosome 1"/>
</dbReference>